<evidence type="ECO:0000313" key="3">
    <source>
        <dbReference type="EMBL" id="KAG0255814.1"/>
    </source>
</evidence>
<gene>
    <name evidence="3" type="ORF">DFQ27_006059</name>
</gene>
<feature type="domain" description="BTB" evidence="1">
    <location>
        <begin position="23"/>
        <end position="92"/>
    </location>
</feature>
<dbReference type="EMBL" id="JAAAJB010000440">
    <property type="protein sequence ID" value="KAG0255814.1"/>
    <property type="molecule type" value="Genomic_DNA"/>
</dbReference>
<evidence type="ECO:0000259" key="1">
    <source>
        <dbReference type="PROSITE" id="PS50097"/>
    </source>
</evidence>
<dbReference type="SMART" id="SM00584">
    <property type="entry name" value="TLDc"/>
    <property type="match status" value="1"/>
</dbReference>
<comment type="caution">
    <text evidence="3">The sequence shown here is derived from an EMBL/GenBank/DDBJ whole genome shotgun (WGS) entry which is preliminary data.</text>
</comment>
<dbReference type="SUPFAM" id="SSF54695">
    <property type="entry name" value="POZ domain"/>
    <property type="match status" value="1"/>
</dbReference>
<dbReference type="SMART" id="SM00225">
    <property type="entry name" value="BTB"/>
    <property type="match status" value="1"/>
</dbReference>
<dbReference type="InterPro" id="IPR000210">
    <property type="entry name" value="BTB/POZ_dom"/>
</dbReference>
<accession>A0A9P6PZN4</accession>
<sequence>MNISRHNQLQVDLGRLVNNETQSDIKFVIGKDETIRYGHSAILSVRCPYFATALKAHWKEASEGVFRKPNIEPEVFDIILQYLYTGQLKAPWDLLTQLIEAALELQLGDLVSGCEEYASQAITEETVFRIIAMSFRHDLSELQSKVLEFFDENARSLVEIDDLFTLDQDTLVMILSRDTVELDELEIWETIVRYAYHRNGHDHEGCPLLQFPYPPGRIVVKVSKVDEVYLQESPAMIGSRAYSTDESSLLDYGLGDTSVGSKDVVVVLRQDHFQNLRATVQPLLPAIRLVNLEAADFARCIEGTGLIPADLCRRMYRYYALPIGHPEYFPSPRRPRSKLLPHRQWLTLLSWIAEAAIMPGASNNPSRQCIFKATVHGFDSKAFHARCDYQGPTLTIVHTRNGVVVGGYNENDWTSSGHYSSATKNFLFLFNPHTNQMARAVLKNDRASQLFSSYGYHRCGPAFGGRPRYGFANEYDFVIAQDGKTVTMLSRSYEGISWVPDQYTISDYEVLAISTIKKPPQRGCLIA</sequence>
<dbReference type="InterPro" id="IPR011333">
    <property type="entry name" value="SKP1/BTB/POZ_sf"/>
</dbReference>
<dbReference type="Pfam" id="PF00651">
    <property type="entry name" value="BTB"/>
    <property type="match status" value="1"/>
</dbReference>
<protein>
    <submittedName>
        <fullName evidence="3">Uncharacterized protein</fullName>
    </submittedName>
</protein>
<dbReference type="PANTHER" id="PTHR24410:SF23">
    <property type="entry name" value="BTB DOMAIN-CONTAINING PROTEIN-RELATED"/>
    <property type="match status" value="1"/>
</dbReference>
<dbReference type="InterPro" id="IPR006571">
    <property type="entry name" value="TLDc_dom"/>
</dbReference>
<dbReference type="InterPro" id="IPR011705">
    <property type="entry name" value="BACK"/>
</dbReference>
<dbReference type="PROSITE" id="PS50097">
    <property type="entry name" value="BTB"/>
    <property type="match status" value="1"/>
</dbReference>
<keyword evidence="4" id="KW-1185">Reference proteome</keyword>
<feature type="domain" description="TLDc" evidence="2">
    <location>
        <begin position="338"/>
        <end position="514"/>
    </location>
</feature>
<dbReference type="Pfam" id="PF07534">
    <property type="entry name" value="TLD"/>
    <property type="match status" value="1"/>
</dbReference>
<dbReference type="CDD" id="cd14733">
    <property type="entry name" value="BACK"/>
    <property type="match status" value="1"/>
</dbReference>
<evidence type="ECO:0000259" key="2">
    <source>
        <dbReference type="PROSITE" id="PS51886"/>
    </source>
</evidence>
<dbReference type="PROSITE" id="PS51886">
    <property type="entry name" value="TLDC"/>
    <property type="match status" value="1"/>
</dbReference>
<dbReference type="Proteomes" id="UP000807716">
    <property type="component" value="Unassembled WGS sequence"/>
</dbReference>
<reference evidence="3" key="1">
    <citation type="journal article" date="2020" name="Fungal Divers.">
        <title>Resolving the Mortierellaceae phylogeny through synthesis of multi-gene phylogenetics and phylogenomics.</title>
        <authorList>
            <person name="Vandepol N."/>
            <person name="Liber J."/>
            <person name="Desiro A."/>
            <person name="Na H."/>
            <person name="Kennedy M."/>
            <person name="Barry K."/>
            <person name="Grigoriev I.V."/>
            <person name="Miller A.N."/>
            <person name="O'Donnell K."/>
            <person name="Stajich J.E."/>
            <person name="Bonito G."/>
        </authorList>
    </citation>
    <scope>NUCLEOTIDE SEQUENCE</scope>
    <source>
        <strain evidence="3">BC1065</strain>
    </source>
</reference>
<dbReference type="Gene3D" id="1.25.40.420">
    <property type="match status" value="1"/>
</dbReference>
<organism evidence="3 4">
    <name type="scientific">Actinomortierella ambigua</name>
    <dbReference type="NCBI Taxonomy" id="1343610"/>
    <lineage>
        <taxon>Eukaryota</taxon>
        <taxon>Fungi</taxon>
        <taxon>Fungi incertae sedis</taxon>
        <taxon>Mucoromycota</taxon>
        <taxon>Mortierellomycotina</taxon>
        <taxon>Mortierellomycetes</taxon>
        <taxon>Mortierellales</taxon>
        <taxon>Mortierellaceae</taxon>
        <taxon>Actinomortierella</taxon>
    </lineage>
</organism>
<proteinExistence type="predicted"/>
<dbReference type="AlphaFoldDB" id="A0A9P6PZN4"/>
<dbReference type="InterPro" id="IPR051481">
    <property type="entry name" value="BTB-POZ/Galectin-3-binding"/>
</dbReference>
<dbReference type="PANTHER" id="PTHR24410">
    <property type="entry name" value="HL07962P-RELATED"/>
    <property type="match status" value="1"/>
</dbReference>
<dbReference type="SMART" id="SM00875">
    <property type="entry name" value="BACK"/>
    <property type="match status" value="1"/>
</dbReference>
<dbReference type="Pfam" id="PF07707">
    <property type="entry name" value="BACK"/>
    <property type="match status" value="1"/>
</dbReference>
<name>A0A9P6PZN4_9FUNG</name>
<dbReference type="Gene3D" id="3.30.710.10">
    <property type="entry name" value="Potassium Channel Kv1.1, Chain A"/>
    <property type="match status" value="1"/>
</dbReference>
<evidence type="ECO:0000313" key="4">
    <source>
        <dbReference type="Proteomes" id="UP000807716"/>
    </source>
</evidence>
<dbReference type="OrthoDB" id="298084at2759"/>